<proteinExistence type="predicted"/>
<dbReference type="Proteomes" id="UP000801492">
    <property type="component" value="Unassembled WGS sequence"/>
</dbReference>
<dbReference type="OrthoDB" id="6772169at2759"/>
<name>A0A8K0CH42_IGNLU</name>
<evidence type="ECO:0000313" key="1">
    <source>
        <dbReference type="EMBL" id="KAF2887259.1"/>
    </source>
</evidence>
<reference evidence="1" key="1">
    <citation type="submission" date="2019-08" db="EMBL/GenBank/DDBJ databases">
        <title>The genome of the North American firefly Photinus pyralis.</title>
        <authorList>
            <consortium name="Photinus pyralis genome working group"/>
            <person name="Fallon T.R."/>
            <person name="Sander Lower S.E."/>
            <person name="Weng J.-K."/>
        </authorList>
    </citation>
    <scope>NUCLEOTIDE SEQUENCE</scope>
    <source>
        <strain evidence="1">TRF0915ILg1</strain>
        <tissue evidence="1">Whole body</tissue>
    </source>
</reference>
<dbReference type="AlphaFoldDB" id="A0A8K0CH42"/>
<accession>A0A8K0CH42</accession>
<protein>
    <submittedName>
        <fullName evidence="1">Uncharacterized protein</fullName>
    </submittedName>
</protein>
<gene>
    <name evidence="1" type="ORF">ILUMI_18914</name>
</gene>
<keyword evidence="2" id="KW-1185">Reference proteome</keyword>
<organism evidence="1 2">
    <name type="scientific">Ignelater luminosus</name>
    <name type="common">Cucubano</name>
    <name type="synonym">Pyrophorus luminosus</name>
    <dbReference type="NCBI Taxonomy" id="2038154"/>
    <lineage>
        <taxon>Eukaryota</taxon>
        <taxon>Metazoa</taxon>
        <taxon>Ecdysozoa</taxon>
        <taxon>Arthropoda</taxon>
        <taxon>Hexapoda</taxon>
        <taxon>Insecta</taxon>
        <taxon>Pterygota</taxon>
        <taxon>Neoptera</taxon>
        <taxon>Endopterygota</taxon>
        <taxon>Coleoptera</taxon>
        <taxon>Polyphaga</taxon>
        <taxon>Elateriformia</taxon>
        <taxon>Elateroidea</taxon>
        <taxon>Elateridae</taxon>
        <taxon>Agrypninae</taxon>
        <taxon>Pyrophorini</taxon>
        <taxon>Ignelater</taxon>
    </lineage>
</organism>
<comment type="caution">
    <text evidence="1">The sequence shown here is derived from an EMBL/GenBank/DDBJ whole genome shotgun (WGS) entry which is preliminary data.</text>
</comment>
<sequence>MFRFPVKDSDRCEKWIRATGNPALSVRLNWDVSESTSKKNSLPKQFLKVGLVSATYSREVERNLPNTPPLLTPPATSSSSHFNFCIPDTPDKVETLRKIKLKKRLFLC</sequence>
<evidence type="ECO:0000313" key="2">
    <source>
        <dbReference type="Proteomes" id="UP000801492"/>
    </source>
</evidence>
<dbReference type="EMBL" id="VTPC01084424">
    <property type="protein sequence ID" value="KAF2887259.1"/>
    <property type="molecule type" value="Genomic_DNA"/>
</dbReference>